<accession>A0AAD7B760</accession>
<dbReference type="InterPro" id="IPR001810">
    <property type="entry name" value="F-box_dom"/>
</dbReference>
<dbReference type="EMBL" id="JARKIF010000030">
    <property type="protein sequence ID" value="KAJ7612678.1"/>
    <property type="molecule type" value="Genomic_DNA"/>
</dbReference>
<dbReference type="InterPro" id="IPR036047">
    <property type="entry name" value="F-box-like_dom_sf"/>
</dbReference>
<dbReference type="SUPFAM" id="SSF52047">
    <property type="entry name" value="RNI-like"/>
    <property type="match status" value="1"/>
</dbReference>
<sequence length="469" mass="52677">MRVGHTLRQRLSDLDSSILRHESILRELAQERCTVLADLKLIVYPILTLPSEITLDVFKWCATDTYFSPRSAPLLLAQVCHDWRALACSTPTLWDSIHRLYFEEHPTADTIVERWFSRAGTRPLSLDIACAKGCNVPRVRSIILRHAPQFGFLRLVGTPEVLTELWAGVHSLPILSSLELDCLCLDDTDESTQLFRIDDAPTLRQLCLQRALPSMITLPWGQLTKLTLISIPIGECLHALRGATSLQEFEYGGVPPHQLQFISNLTPSSEPISHSTLENLIISLPEEDQGILPFLTLPSLRQFSLGSRFGGAAHSLDDVAVMLLRVSSTLRTFTVTPDTMIPVLAFRPLTELITLELSWAEPGRFMRDIVRALNRSALPDFLPKLQYLVLSDCPSDMVDQDLLDALDSRLGDATHTVYYAKIESFTLVWPPMTSFIDRQPLVNAESLRALAERGMHVHVGTRDVNRLFL</sequence>
<proteinExistence type="predicted"/>
<evidence type="ECO:0000313" key="2">
    <source>
        <dbReference type="EMBL" id="KAJ7612678.1"/>
    </source>
</evidence>
<keyword evidence="3" id="KW-1185">Reference proteome</keyword>
<feature type="domain" description="F-box" evidence="1">
    <location>
        <begin position="46"/>
        <end position="98"/>
    </location>
</feature>
<protein>
    <recommendedName>
        <fullName evidence="1">F-box domain-containing protein</fullName>
    </recommendedName>
</protein>
<dbReference type="AlphaFoldDB" id="A0AAD7B760"/>
<dbReference type="Gene3D" id="1.20.1280.50">
    <property type="match status" value="1"/>
</dbReference>
<organism evidence="2 3">
    <name type="scientific">Roridomyces roridus</name>
    <dbReference type="NCBI Taxonomy" id="1738132"/>
    <lineage>
        <taxon>Eukaryota</taxon>
        <taxon>Fungi</taxon>
        <taxon>Dikarya</taxon>
        <taxon>Basidiomycota</taxon>
        <taxon>Agaricomycotina</taxon>
        <taxon>Agaricomycetes</taxon>
        <taxon>Agaricomycetidae</taxon>
        <taxon>Agaricales</taxon>
        <taxon>Marasmiineae</taxon>
        <taxon>Mycenaceae</taxon>
        <taxon>Roridomyces</taxon>
    </lineage>
</organism>
<dbReference type="Proteomes" id="UP001221142">
    <property type="component" value="Unassembled WGS sequence"/>
</dbReference>
<reference evidence="2" key="1">
    <citation type="submission" date="2023-03" db="EMBL/GenBank/DDBJ databases">
        <title>Massive genome expansion in bonnet fungi (Mycena s.s.) driven by repeated elements and novel gene families across ecological guilds.</title>
        <authorList>
            <consortium name="Lawrence Berkeley National Laboratory"/>
            <person name="Harder C.B."/>
            <person name="Miyauchi S."/>
            <person name="Viragh M."/>
            <person name="Kuo A."/>
            <person name="Thoen E."/>
            <person name="Andreopoulos B."/>
            <person name="Lu D."/>
            <person name="Skrede I."/>
            <person name="Drula E."/>
            <person name="Henrissat B."/>
            <person name="Morin E."/>
            <person name="Kohler A."/>
            <person name="Barry K."/>
            <person name="LaButti K."/>
            <person name="Morin E."/>
            <person name="Salamov A."/>
            <person name="Lipzen A."/>
            <person name="Mereny Z."/>
            <person name="Hegedus B."/>
            <person name="Baldrian P."/>
            <person name="Stursova M."/>
            <person name="Weitz H."/>
            <person name="Taylor A."/>
            <person name="Grigoriev I.V."/>
            <person name="Nagy L.G."/>
            <person name="Martin F."/>
            <person name="Kauserud H."/>
        </authorList>
    </citation>
    <scope>NUCLEOTIDE SEQUENCE</scope>
    <source>
        <strain evidence="2">9284</strain>
    </source>
</reference>
<evidence type="ECO:0000259" key="1">
    <source>
        <dbReference type="Pfam" id="PF12937"/>
    </source>
</evidence>
<evidence type="ECO:0000313" key="3">
    <source>
        <dbReference type="Proteomes" id="UP001221142"/>
    </source>
</evidence>
<gene>
    <name evidence="2" type="ORF">FB45DRAFT_302592</name>
</gene>
<dbReference type="Gene3D" id="3.80.10.10">
    <property type="entry name" value="Ribonuclease Inhibitor"/>
    <property type="match status" value="1"/>
</dbReference>
<comment type="caution">
    <text evidence="2">The sequence shown here is derived from an EMBL/GenBank/DDBJ whole genome shotgun (WGS) entry which is preliminary data.</text>
</comment>
<dbReference type="InterPro" id="IPR032675">
    <property type="entry name" value="LRR_dom_sf"/>
</dbReference>
<name>A0AAD7B760_9AGAR</name>
<dbReference type="SUPFAM" id="SSF81383">
    <property type="entry name" value="F-box domain"/>
    <property type="match status" value="1"/>
</dbReference>
<dbReference type="Pfam" id="PF12937">
    <property type="entry name" value="F-box-like"/>
    <property type="match status" value="1"/>
</dbReference>